<reference evidence="1" key="2">
    <citation type="submission" date="2011-02" db="EMBL/GenBank/DDBJ databases">
        <authorList>
            <person name="MacLean D."/>
        </authorList>
    </citation>
    <scope>NUCLEOTIDE SEQUENCE</scope>
</reference>
<gene>
    <name evidence="1" type="primary">AlNc14C368G11076</name>
    <name evidence="1" type="ORF">ALNC14_125230</name>
</gene>
<accession>F0WY30</accession>
<protein>
    <submittedName>
        <fullName evidence="1">AlNc14C368G11076 protein</fullName>
    </submittedName>
</protein>
<dbReference type="HOGENOM" id="CLU_2965671_0_0_1"/>
<dbReference type="AlphaFoldDB" id="F0WY30"/>
<dbReference type="EMBL" id="FR824413">
    <property type="protein sequence ID" value="CCA26379.1"/>
    <property type="molecule type" value="Genomic_DNA"/>
</dbReference>
<reference evidence="1" key="1">
    <citation type="journal article" date="2011" name="PLoS Biol.">
        <title>Gene gain and loss during evolution of obligate parasitism in the white rust pathogen of Arabidopsis thaliana.</title>
        <authorList>
            <person name="Kemen E."/>
            <person name="Gardiner A."/>
            <person name="Schultz-Larsen T."/>
            <person name="Kemen A.C."/>
            <person name="Balmuth A.L."/>
            <person name="Robert-Seilaniantz A."/>
            <person name="Bailey K."/>
            <person name="Holub E."/>
            <person name="Studholme D.J."/>
            <person name="Maclean D."/>
            <person name="Jones J.D."/>
        </authorList>
    </citation>
    <scope>NUCLEOTIDE SEQUENCE</scope>
</reference>
<name>F0WY30_9STRA</name>
<organism evidence="1">
    <name type="scientific">Albugo laibachii Nc14</name>
    <dbReference type="NCBI Taxonomy" id="890382"/>
    <lineage>
        <taxon>Eukaryota</taxon>
        <taxon>Sar</taxon>
        <taxon>Stramenopiles</taxon>
        <taxon>Oomycota</taxon>
        <taxon>Peronosporomycetes</taxon>
        <taxon>Albuginales</taxon>
        <taxon>Albuginaceae</taxon>
        <taxon>Albugo</taxon>
    </lineage>
</organism>
<proteinExistence type="predicted"/>
<sequence length="59" mass="7407">MRVATSYLPRSRRNQLWFERKEKDEYVRCCLQRIWMNRAVAKSFWWRDAFAVKAYKGRF</sequence>
<evidence type="ECO:0000313" key="1">
    <source>
        <dbReference type="EMBL" id="CCA26379.1"/>
    </source>
</evidence>